<comment type="caution">
    <text evidence="6">The sequence shown here is derived from an EMBL/GenBank/DDBJ whole genome shotgun (WGS) entry which is preliminary data.</text>
</comment>
<comment type="similarity">
    <text evidence="2">Belongs to the OXR1 family.</text>
</comment>
<dbReference type="PANTHER" id="PTHR23354:SF62">
    <property type="entry name" value="MUSTARD, ISOFORM V"/>
    <property type="match status" value="1"/>
</dbReference>
<gene>
    <name evidence="6" type="primary">OXR1_1</name>
    <name evidence="6" type="ORF">HK105_202213</name>
</gene>
<organism evidence="6 7">
    <name type="scientific">Polyrhizophydium stewartii</name>
    <dbReference type="NCBI Taxonomy" id="2732419"/>
    <lineage>
        <taxon>Eukaryota</taxon>
        <taxon>Fungi</taxon>
        <taxon>Fungi incertae sedis</taxon>
        <taxon>Chytridiomycota</taxon>
        <taxon>Chytridiomycota incertae sedis</taxon>
        <taxon>Chytridiomycetes</taxon>
        <taxon>Rhizophydiales</taxon>
        <taxon>Rhizophydiales incertae sedis</taxon>
        <taxon>Polyrhizophydium</taxon>
    </lineage>
</organism>
<dbReference type="InterPro" id="IPR006571">
    <property type="entry name" value="TLDc_dom"/>
</dbReference>
<comment type="subcellular location">
    <subcellularLocation>
        <location evidence="1">Mitochondrion</location>
    </subcellularLocation>
</comment>
<dbReference type="SMART" id="SM00584">
    <property type="entry name" value="TLDc"/>
    <property type="match status" value="1"/>
</dbReference>
<dbReference type="Proteomes" id="UP001527925">
    <property type="component" value="Unassembled WGS sequence"/>
</dbReference>
<dbReference type="Pfam" id="PF07534">
    <property type="entry name" value="TLD"/>
    <property type="match status" value="1"/>
</dbReference>
<dbReference type="PANTHER" id="PTHR23354">
    <property type="entry name" value="NUCLEOLAR PROTEIN 7/ESTROGEN RECEPTOR COACTIVATOR-RELATED"/>
    <property type="match status" value="1"/>
</dbReference>
<evidence type="ECO:0000256" key="4">
    <source>
        <dbReference type="ARBA" id="ARBA00040604"/>
    </source>
</evidence>
<protein>
    <recommendedName>
        <fullName evidence="4">Oxidation resistance protein 1</fullName>
    </recommendedName>
</protein>
<evidence type="ECO:0000313" key="6">
    <source>
        <dbReference type="EMBL" id="KAL2918286.1"/>
    </source>
</evidence>
<name>A0ABR4NFQ6_9FUNG</name>
<keyword evidence="3" id="KW-0496">Mitochondrion</keyword>
<sequence>MDDTGSTVQLAGWRDTTTARVLDETTAEQLRNFLPPLQRESRRWRLAFSTDQHGMSLRTLFDRARAAASGHGHGHAHHGHTPVLLAIQDSHGAVFGAFLSEPPAHKKGYYGNGSCFLWRKRAHGGINVFLASGRNEFYMLSESGADLAMGGGDGHFGLWIDSDLNHGHSDPCATFDNEALASTPGAFDIFALELWHLEI</sequence>
<accession>A0ABR4NFQ6</accession>
<evidence type="ECO:0000256" key="1">
    <source>
        <dbReference type="ARBA" id="ARBA00004173"/>
    </source>
</evidence>
<evidence type="ECO:0000256" key="2">
    <source>
        <dbReference type="ARBA" id="ARBA00009540"/>
    </source>
</evidence>
<reference evidence="6 7" key="1">
    <citation type="submission" date="2023-09" db="EMBL/GenBank/DDBJ databases">
        <title>Pangenome analysis of Batrachochytrium dendrobatidis and related Chytrids.</title>
        <authorList>
            <person name="Yacoub M.N."/>
            <person name="Stajich J.E."/>
            <person name="James T.Y."/>
        </authorList>
    </citation>
    <scope>NUCLEOTIDE SEQUENCE [LARGE SCALE GENOMIC DNA]</scope>
    <source>
        <strain evidence="6 7">JEL0888</strain>
    </source>
</reference>
<dbReference type="EMBL" id="JADGIZ020000007">
    <property type="protein sequence ID" value="KAL2918286.1"/>
    <property type="molecule type" value="Genomic_DNA"/>
</dbReference>
<evidence type="ECO:0000259" key="5">
    <source>
        <dbReference type="PROSITE" id="PS51886"/>
    </source>
</evidence>
<proteinExistence type="inferred from homology"/>
<evidence type="ECO:0000256" key="3">
    <source>
        <dbReference type="ARBA" id="ARBA00023128"/>
    </source>
</evidence>
<keyword evidence="7" id="KW-1185">Reference proteome</keyword>
<feature type="domain" description="TLDc" evidence="5">
    <location>
        <begin position="20"/>
        <end position="198"/>
    </location>
</feature>
<dbReference type="PROSITE" id="PS51886">
    <property type="entry name" value="TLDC"/>
    <property type="match status" value="1"/>
</dbReference>
<evidence type="ECO:0000313" key="7">
    <source>
        <dbReference type="Proteomes" id="UP001527925"/>
    </source>
</evidence>